<protein>
    <submittedName>
        <fullName evidence="2">2108_t:CDS:1</fullName>
    </submittedName>
</protein>
<evidence type="ECO:0000256" key="1">
    <source>
        <dbReference type="SAM" id="MobiDB-lite"/>
    </source>
</evidence>
<name>A0A9W4WZX0_9GLOM</name>
<proteinExistence type="predicted"/>
<accession>A0A9W4WZX0</accession>
<dbReference type="AlphaFoldDB" id="A0A9W4WZX0"/>
<evidence type="ECO:0000313" key="3">
    <source>
        <dbReference type="Proteomes" id="UP001153678"/>
    </source>
</evidence>
<organism evidence="2 3">
    <name type="scientific">Funneliformis geosporum</name>
    <dbReference type="NCBI Taxonomy" id="1117311"/>
    <lineage>
        <taxon>Eukaryota</taxon>
        <taxon>Fungi</taxon>
        <taxon>Fungi incertae sedis</taxon>
        <taxon>Mucoromycota</taxon>
        <taxon>Glomeromycotina</taxon>
        <taxon>Glomeromycetes</taxon>
        <taxon>Glomerales</taxon>
        <taxon>Glomeraceae</taxon>
        <taxon>Funneliformis</taxon>
    </lineage>
</organism>
<gene>
    <name evidence="2" type="ORF">FWILDA_LOCUS15215</name>
</gene>
<reference evidence="2" key="1">
    <citation type="submission" date="2022-08" db="EMBL/GenBank/DDBJ databases">
        <authorList>
            <person name="Kallberg Y."/>
            <person name="Tangrot J."/>
            <person name="Rosling A."/>
        </authorList>
    </citation>
    <scope>NUCLEOTIDE SEQUENCE</scope>
    <source>
        <strain evidence="2">Wild A</strain>
    </source>
</reference>
<dbReference type="EMBL" id="CAMKVN010007653">
    <property type="protein sequence ID" value="CAI2191725.1"/>
    <property type="molecule type" value="Genomic_DNA"/>
</dbReference>
<dbReference type="Proteomes" id="UP001153678">
    <property type="component" value="Unassembled WGS sequence"/>
</dbReference>
<sequence>MFATEYETTSSSSLSSRRSSTTTLSDACLSDELALIECIEIIEANVEDPIINKANEKEKKWWIDGNYKTIDGKKLPLILMEDVSYDEFEKKCERANASKFWEYRDGTVIIIELPMRDHEVAHGEFADQFKEAFYNLPRQDRVRNIGTTTCYASGRKGRKGSKKQSDVSFVPKGLPNPAQYPSDPEGNPWPTIICETANTQSLQSIIQKTTQFWLAPHRVEDVIVLKLWPWNSISDQNKSPLRRLTCYRFCRRTSPRDARGNFQPVHAIEFGTIDSKNQPFNGCSALGRRTLSISPDCIYKGCDRQNPPLSPFPLANDVVIDLFYIQQEIFAVMKKS</sequence>
<dbReference type="OrthoDB" id="76567at2759"/>
<comment type="caution">
    <text evidence="2">The sequence shown here is derived from an EMBL/GenBank/DDBJ whole genome shotgun (WGS) entry which is preliminary data.</text>
</comment>
<evidence type="ECO:0000313" key="2">
    <source>
        <dbReference type="EMBL" id="CAI2191725.1"/>
    </source>
</evidence>
<keyword evidence="3" id="KW-1185">Reference proteome</keyword>
<feature type="region of interest" description="Disordered" evidence="1">
    <location>
        <begin position="153"/>
        <end position="187"/>
    </location>
</feature>